<feature type="region of interest" description="Disordered" evidence="1">
    <location>
        <begin position="595"/>
        <end position="631"/>
    </location>
</feature>
<dbReference type="SMART" id="SM00558">
    <property type="entry name" value="JmjC"/>
    <property type="match status" value="1"/>
</dbReference>
<gene>
    <name evidence="4" type="ORF">R1flu_007115</name>
</gene>
<reference evidence="4 5" key="1">
    <citation type="submission" date="2024-09" db="EMBL/GenBank/DDBJ databases">
        <title>Chromosome-scale assembly of Riccia fluitans.</title>
        <authorList>
            <person name="Paukszto L."/>
            <person name="Sawicki J."/>
            <person name="Karawczyk K."/>
            <person name="Piernik-Szablinska J."/>
            <person name="Szczecinska M."/>
            <person name="Mazdziarz M."/>
        </authorList>
    </citation>
    <scope>NUCLEOTIDE SEQUENCE [LARGE SCALE GENOMIC DNA]</scope>
    <source>
        <strain evidence="4">Rf_01</strain>
        <tissue evidence="4">Aerial parts of the thallus</tissue>
    </source>
</reference>
<evidence type="ECO:0000313" key="4">
    <source>
        <dbReference type="EMBL" id="KAL2635636.1"/>
    </source>
</evidence>
<feature type="region of interest" description="Disordered" evidence="1">
    <location>
        <begin position="1770"/>
        <end position="1813"/>
    </location>
</feature>
<feature type="region of interest" description="Disordered" evidence="1">
    <location>
        <begin position="79"/>
        <end position="99"/>
    </location>
</feature>
<dbReference type="EMBL" id="JBHFFA010000003">
    <property type="protein sequence ID" value="KAL2635636.1"/>
    <property type="molecule type" value="Genomic_DNA"/>
</dbReference>
<evidence type="ECO:0000256" key="1">
    <source>
        <dbReference type="SAM" id="MobiDB-lite"/>
    </source>
</evidence>
<feature type="compositionally biased region" description="Polar residues" evidence="1">
    <location>
        <begin position="79"/>
        <end position="89"/>
    </location>
</feature>
<feature type="compositionally biased region" description="Polar residues" evidence="1">
    <location>
        <begin position="619"/>
        <end position="628"/>
    </location>
</feature>
<feature type="domain" description="JmjN" evidence="2">
    <location>
        <begin position="16"/>
        <end position="57"/>
    </location>
</feature>
<dbReference type="Pfam" id="PF01323">
    <property type="entry name" value="DSBA"/>
    <property type="match status" value="1"/>
</dbReference>
<feature type="domain" description="JmjC" evidence="3">
    <location>
        <begin position="295"/>
        <end position="464"/>
    </location>
</feature>
<dbReference type="Pfam" id="PF02375">
    <property type="entry name" value="JmjN"/>
    <property type="match status" value="1"/>
</dbReference>
<dbReference type="SUPFAM" id="SSF51197">
    <property type="entry name" value="Clavaminate synthase-like"/>
    <property type="match status" value="1"/>
</dbReference>
<evidence type="ECO:0000313" key="5">
    <source>
        <dbReference type="Proteomes" id="UP001605036"/>
    </source>
</evidence>
<dbReference type="Proteomes" id="UP001605036">
    <property type="component" value="Unassembled WGS sequence"/>
</dbReference>
<dbReference type="InterPro" id="IPR003347">
    <property type="entry name" value="JmjC_dom"/>
</dbReference>
<dbReference type="PANTHER" id="PTHR10694:SF45">
    <property type="entry name" value="LYSINE-SPECIFIC DEMETHYLASE ELF6"/>
    <property type="match status" value="1"/>
</dbReference>
<dbReference type="InterPro" id="IPR001853">
    <property type="entry name" value="DSBA-like_thioredoxin_dom"/>
</dbReference>
<dbReference type="PROSITE" id="PS51184">
    <property type="entry name" value="JMJC"/>
    <property type="match status" value="1"/>
</dbReference>
<comment type="caution">
    <text evidence="4">The sequence shown here is derived from an EMBL/GenBank/DDBJ whole genome shotgun (WGS) entry which is preliminary data.</text>
</comment>
<feature type="region of interest" description="Disordered" evidence="1">
    <location>
        <begin position="1542"/>
        <end position="1594"/>
    </location>
</feature>
<feature type="region of interest" description="Disordered" evidence="1">
    <location>
        <begin position="2215"/>
        <end position="2276"/>
    </location>
</feature>
<dbReference type="InterPro" id="IPR036249">
    <property type="entry name" value="Thioredoxin-like_sf"/>
</dbReference>
<feature type="region of interest" description="Disordered" evidence="1">
    <location>
        <begin position="1428"/>
        <end position="1476"/>
    </location>
</feature>
<dbReference type="SMART" id="SM00545">
    <property type="entry name" value="JmjN"/>
    <property type="match status" value="1"/>
</dbReference>
<dbReference type="InterPro" id="IPR003349">
    <property type="entry name" value="JmjN"/>
</dbReference>
<sequence length="2669" mass="290291">MAEVEVATWLKALPLAPEYRPTEAEFADPIAYILKIEEEARMYGVCKIIPPYSKASKKTVAFHLNRSLSMSREKVLSSKMQGSCPSVSRSMGGVMQGSCPSMSRSMGGVMAGPQLVKQRTSSLDGSGVDTSGRAKFDTRRQQVGWNPKKTKGVAHSQTHKLVWESGEKYTLEQFEQKAKIFSRQRLGTCKDVSPLTVETLFWRAAADKHISVEYANDIPGSAFAEPVDSSSYLRGKKRKRGIDDTDQSFGTGFRGDEGFPNDEFMGAEEELDGYDPLRTGLTEGHGESGGTAGSKLANSAWNMRNVARSQGSLLRFMPDEVPGVTSPMVYIGMLFSWFAWHVEDHELHSLNYLHTGAAKTWYAVPGDAAPALEEAVRVHGYGGQLSTRAAFSLLGEKTTVMSPEVLVAAGVPCCRLVQNAGEYVVTFPRAYHLGFSHGFNCGEAANFATPGWLDVAKDAAARRAAMSYLPMLSHQQLLYLLTMSFPSRMPSCAPSEPRSSRLKVRKKSQGEETVKNVFVNDVIDNNRLLGLLLDKGVPCCLLTKNTVNYVEGDMPASEHSDQRLRRTNSVLTIESQLQVGDSTSVPVATRELGAGTLTEDSDTGNQVSKHSSLPPDSCPSKNEISTESGAKGSVGNIGDICVTSELPQMDNIHCESKANPHGSGNTAPSTIAIDWGILPCAACGILCYSTMAVVEPTAAALSTFKPLPVRPILPAAVFSDHASDADGAKSQSLGFAADSRAVNLENPRTATSGKSEYYNTDRGYGSTSGVLASVEEVGVPVAEGKQLVVPVEDLSKIDPGDPPDVPPGDTTSARNNLKDSRDACTESTVLTTVEGFHLPTDEVTQCLNTSRHVDMSSVLRTPGQGTCADGTLDGKDQIEPSPGVGNAIEGLSAENKVQESGGGGSLNSESAIPEVNRSNGISSLQLLVSIYEEENSDVEDEDTPADKIEDPEVIEEEETLQVSARPDSICGHLKTDLVGLSADVPWQCIRPFLPEIRRSPQTIVSSPSYTFASLVDGPANLQAVFTSGGFAFVEEDRLVDLETLERLMREKENTVSSKAAALDGRMESCEFRKDTSGSPDGDKVDEMQEFYRRINSQALNDEGEDDDIALSSFDCSLGFASWQPEPSGGNDVTVVKRYAGTSESCVSAEDFRPQCHQPGSAKDMIAVRTIHSLRLDCPSNKTSYNVHHADLDNRPPGRQEAAPQVSKFGGRMFHTSNHVSGGHTLHYPGMSSFSRLKAGSSSLGNVQAMIGSNVRALDELTPWDSSSLGRGDSPADKRVGRGACKEMGIEKAVSVPLARVRQRARGGVGRPRVLCLEHALEAHKRLEDIGGANILVVCHSGFQDYEVRAKEIAQEVGIEHAWRDISFATGSEGDVELVKMAMEVEENDNHGYTDWISQLGMLVHPRFTTKESEAFDSFRRISGAFRAGPFKRGPGRPSGSNMMGGRLGISRKRVDESKISSSSRRSADSEGQVKGSKKKKCVVAGRWCGKVWRVNQVHPMLGGSRTLDHSLQTAGTPNGSNLVAETFRVGFTKGPPIVDGPLSPVAENVDDKQPPLVRKRGRPRKIIQPVKLQNSEESSLGPPKVLSVTKSSEKKALEQLKDQVSEASSGGPPRTTRFLEEAKDRGSDVSTLPHNLQCKAQNSVGEEENAFSKNENCSLRDHVEPADCTDRRDAAGIIQSLGCISQPMPLAAYDPLTTNEKNSCVDFAYDSSSTKRHSVMGDSAPNELSVGVVPREEECCVLASGTSLKLAPSHCAWQGMSELQPSAITDQNGDLPDSSQMFSRGSLDDSSIPAVEATGQPPEAQSRVPVVRSSSDPGSLHCFGHIPAIEDGTREPRPGKVSAVWCDVPIASSPSWTATGSASARSDQPVRSLNEVHPSHDGCQMYFASGSDRSGDAGYDMADKGKVVQDYGPEDPTSEDTPGRKMRNILDFERPQAKRSPAKESLREVVNDVESMTTTKLLGWKRRAEGVTANSSGKKVKSFDSGKNVKFQEECGTLDPTIVNVDALIDEEAHTGQELCESSSHPDHELGQFDCEDDGSQHTLRDIKYVYGVSDSRGEFQAQTESFVGEDTSGDHLPMEQTAEDQDSCVPLRTLDSQIHDRGSQKLQKSRIPFSSQTPPEGVQGLHPLDLVPLTAAKRGGPPGKTRGKRSKPLKQIWSSLKHSQSDGFVAETSEGKRKSAYDTLMESSEVHDVQAVSCVEARFEAEEGCDRGAEYADQPLSRTSGSGIRLRARGPPVEETDSEDYPEESKLTSEKAKKKGRPKKKKAVVRKPKDDEDKEFHIVVSMNPIALSNARGRAARSRSSGLGRGQSILECTQANDLTLVQSDREVGSERNDVSISQAAGQSFDRPRWMHQVFLNTKQILQTREEKARKSAQEASSCSDPRRRQLHHLATRRRPFTFCHKSLLGTLDAFWQVEGRSSSLDVSSPVVWEGQSAGENWPSAYSGFCTYILLRYKERWGVRLIIRPVLLGAVMKATDNSMPSLVPARGAWLLQDLELNTRFMQVPFKGTPSSFGGPEFNSLYCQRVLTAIALEKGYESEELARSFLAFWNAIWCTGDGHHVDLSDKSFILHCCMNAGFSREESQRFLQKAGDENVKKSLKKTTELAVEKGAFGVPAMFVYLEEADIETQWQEQSPNHFLFGSDRLEQLAFALNKKWEGPAPPPMSKL</sequence>
<feature type="region of interest" description="Disordered" evidence="1">
    <location>
        <begin position="793"/>
        <end position="820"/>
    </location>
</feature>
<feature type="compositionally biased region" description="Polar residues" evidence="1">
    <location>
        <begin position="1770"/>
        <end position="1783"/>
    </location>
</feature>
<feature type="compositionally biased region" description="Basic residues" evidence="1">
    <location>
        <begin position="2257"/>
        <end position="2271"/>
    </location>
</feature>
<dbReference type="Pfam" id="PF02373">
    <property type="entry name" value="JmjC"/>
    <property type="match status" value="1"/>
</dbReference>
<protein>
    <submittedName>
        <fullName evidence="4">Uncharacterized protein</fullName>
    </submittedName>
</protein>
<dbReference type="Gene3D" id="2.60.120.650">
    <property type="entry name" value="Cupin"/>
    <property type="match status" value="1"/>
</dbReference>
<name>A0ABD1YXY7_9MARC</name>
<dbReference type="PROSITE" id="PS51183">
    <property type="entry name" value="JMJN"/>
    <property type="match status" value="1"/>
</dbReference>
<organism evidence="4 5">
    <name type="scientific">Riccia fluitans</name>
    <dbReference type="NCBI Taxonomy" id="41844"/>
    <lineage>
        <taxon>Eukaryota</taxon>
        <taxon>Viridiplantae</taxon>
        <taxon>Streptophyta</taxon>
        <taxon>Embryophyta</taxon>
        <taxon>Marchantiophyta</taxon>
        <taxon>Marchantiopsida</taxon>
        <taxon>Marchantiidae</taxon>
        <taxon>Marchantiales</taxon>
        <taxon>Ricciaceae</taxon>
        <taxon>Riccia</taxon>
    </lineage>
</organism>
<dbReference type="Gene3D" id="3.40.30.10">
    <property type="entry name" value="Glutaredoxin"/>
    <property type="match status" value="1"/>
</dbReference>
<evidence type="ECO:0000259" key="2">
    <source>
        <dbReference type="PROSITE" id="PS51183"/>
    </source>
</evidence>
<dbReference type="PANTHER" id="PTHR10694">
    <property type="entry name" value="LYSINE-SPECIFIC DEMETHYLASE"/>
    <property type="match status" value="1"/>
</dbReference>
<accession>A0ABD1YXY7</accession>
<evidence type="ECO:0000259" key="3">
    <source>
        <dbReference type="PROSITE" id="PS51184"/>
    </source>
</evidence>
<proteinExistence type="predicted"/>
<dbReference type="SUPFAM" id="SSF52833">
    <property type="entry name" value="Thioredoxin-like"/>
    <property type="match status" value="1"/>
</dbReference>
<feature type="region of interest" description="Disordered" evidence="1">
    <location>
        <begin position="2101"/>
        <end position="2155"/>
    </location>
</feature>
<keyword evidence="5" id="KW-1185">Reference proteome</keyword>